<feature type="non-terminal residue" evidence="2">
    <location>
        <position position="386"/>
    </location>
</feature>
<protein>
    <recommendedName>
        <fullName evidence="3">Spermidine synthase</fullName>
    </recommendedName>
</protein>
<sequence>MNSSLTTSSKLIPFFCLFVSGAASLVYELIWIRQLALVFGGTLYAISAVLCSFMSGLALGAWAISLFIDSRNRKNKKVNSILLYGIIEGVIGLYALLFPYGLELLAEGYSPLVTGSIKIGSWLHLIEFGLATILMLPATICMGATLPLIGSWSIGKNKEKIIPNVSILYSLNTFGAVVGCLYTQTVGVKFFGVSGTNLTAVLMNTLVFLLCALSKNLSINDRSKNIRTTISKNDLTLPSRELSLLLLLIFMYSGMASLSSQILWTRVLLFPMGTTLNSFTLILATFLFGIAFGSLIADRLLGHSYHILKFLLIQVLIAVSCITILPMFENLHEWTAQADRLFYDLDNMALKTIGIRSLFAFGLMFLPTLGFGLVFPLANQININLF</sequence>
<feature type="transmembrane region" description="Helical" evidence="1">
    <location>
        <begin position="242"/>
        <end position="264"/>
    </location>
</feature>
<evidence type="ECO:0008006" key="3">
    <source>
        <dbReference type="Google" id="ProtNLM"/>
    </source>
</evidence>
<feature type="transmembrane region" description="Helical" evidence="1">
    <location>
        <begin position="44"/>
        <end position="69"/>
    </location>
</feature>
<dbReference type="EMBL" id="UINC01011512">
    <property type="protein sequence ID" value="SVA50767.1"/>
    <property type="molecule type" value="Genomic_DNA"/>
</dbReference>
<reference evidence="2" key="1">
    <citation type="submission" date="2018-05" db="EMBL/GenBank/DDBJ databases">
        <authorList>
            <person name="Lanie J.A."/>
            <person name="Ng W.-L."/>
            <person name="Kazmierczak K.M."/>
            <person name="Andrzejewski T.M."/>
            <person name="Davidsen T.M."/>
            <person name="Wayne K.J."/>
            <person name="Tettelin H."/>
            <person name="Glass J.I."/>
            <person name="Rusch D."/>
            <person name="Podicherti R."/>
            <person name="Tsui H.-C.T."/>
            <person name="Winkler M.E."/>
        </authorList>
    </citation>
    <scope>NUCLEOTIDE SEQUENCE</scope>
</reference>
<feature type="transmembrane region" description="Helical" evidence="1">
    <location>
        <begin position="81"/>
        <end position="102"/>
    </location>
</feature>
<feature type="transmembrane region" description="Helical" evidence="1">
    <location>
        <begin position="276"/>
        <end position="296"/>
    </location>
</feature>
<feature type="transmembrane region" description="Helical" evidence="1">
    <location>
        <begin position="308"/>
        <end position="328"/>
    </location>
</feature>
<gene>
    <name evidence="2" type="ORF">METZ01_LOCUS103621</name>
</gene>
<feature type="transmembrane region" description="Helical" evidence="1">
    <location>
        <begin position="190"/>
        <end position="213"/>
    </location>
</feature>
<proteinExistence type="predicted"/>
<feature type="transmembrane region" description="Helical" evidence="1">
    <location>
        <begin position="122"/>
        <end position="149"/>
    </location>
</feature>
<keyword evidence="1" id="KW-0812">Transmembrane</keyword>
<accession>A0A381WFL9</accession>
<keyword evidence="1" id="KW-1133">Transmembrane helix</keyword>
<organism evidence="2">
    <name type="scientific">marine metagenome</name>
    <dbReference type="NCBI Taxonomy" id="408172"/>
    <lineage>
        <taxon>unclassified sequences</taxon>
        <taxon>metagenomes</taxon>
        <taxon>ecological metagenomes</taxon>
    </lineage>
</organism>
<feature type="transmembrane region" description="Helical" evidence="1">
    <location>
        <begin position="358"/>
        <end position="378"/>
    </location>
</feature>
<evidence type="ECO:0000313" key="2">
    <source>
        <dbReference type="EMBL" id="SVA50767.1"/>
    </source>
</evidence>
<feature type="transmembrane region" description="Helical" evidence="1">
    <location>
        <begin position="12"/>
        <end position="32"/>
    </location>
</feature>
<keyword evidence="1" id="KW-0472">Membrane</keyword>
<feature type="transmembrane region" description="Helical" evidence="1">
    <location>
        <begin position="161"/>
        <end position="184"/>
    </location>
</feature>
<evidence type="ECO:0000256" key="1">
    <source>
        <dbReference type="SAM" id="Phobius"/>
    </source>
</evidence>
<dbReference type="AlphaFoldDB" id="A0A381WFL9"/>
<name>A0A381WFL9_9ZZZZ</name>